<keyword evidence="2" id="KW-1185">Reference proteome</keyword>
<protein>
    <submittedName>
        <fullName evidence="1">Uncharacterized protein</fullName>
    </submittedName>
</protein>
<dbReference type="EMBL" id="UHIC01000001">
    <property type="protein sequence ID" value="SUO93969.1"/>
    <property type="molecule type" value="Genomic_DNA"/>
</dbReference>
<evidence type="ECO:0000313" key="2">
    <source>
        <dbReference type="Proteomes" id="UP000254601"/>
    </source>
</evidence>
<dbReference type="RefSeq" id="WP_072576916.1">
    <property type="nucleotide sequence ID" value="NZ_LWHB01000116.1"/>
</dbReference>
<evidence type="ECO:0000313" key="1">
    <source>
        <dbReference type="EMBL" id="SUO93969.1"/>
    </source>
</evidence>
<sequence length="72" mass="8442">MKSLALWNAIHPNKQWQEWLNKTGNDGKLLDTADCVSFINKENKKAVKIIYEPKGKFDFEYWLSDLIAVKTR</sequence>
<accession>A0A380MMW0</accession>
<dbReference type="Proteomes" id="UP000254601">
    <property type="component" value="Unassembled WGS sequence"/>
</dbReference>
<reference evidence="1 2" key="1">
    <citation type="submission" date="2018-06" db="EMBL/GenBank/DDBJ databases">
        <authorList>
            <consortium name="Pathogen Informatics"/>
            <person name="Doyle S."/>
        </authorList>
    </citation>
    <scope>NUCLEOTIDE SEQUENCE [LARGE SCALE GENOMIC DNA]</scope>
    <source>
        <strain evidence="1 2">NCTC13337</strain>
    </source>
</reference>
<name>A0A380MMW0_9GAMM</name>
<organism evidence="1 2">
    <name type="scientific">Suttonella ornithocola</name>
    <dbReference type="NCBI Taxonomy" id="279832"/>
    <lineage>
        <taxon>Bacteria</taxon>
        <taxon>Pseudomonadati</taxon>
        <taxon>Pseudomonadota</taxon>
        <taxon>Gammaproteobacteria</taxon>
        <taxon>Cardiobacteriales</taxon>
        <taxon>Cardiobacteriaceae</taxon>
        <taxon>Suttonella</taxon>
    </lineage>
</organism>
<proteinExistence type="predicted"/>
<dbReference type="OrthoDB" id="7068434at2"/>
<dbReference type="AlphaFoldDB" id="A0A380MMW0"/>
<gene>
    <name evidence="1" type="ORF">NCTC13337_00502</name>
</gene>